<dbReference type="Proteomes" id="UP000037151">
    <property type="component" value="Unassembled WGS sequence"/>
</dbReference>
<dbReference type="OrthoDB" id="4228822at2"/>
<organism evidence="1 2">
    <name type="scientific">Streptomyces acidiscabies</name>
    <dbReference type="NCBI Taxonomy" id="42234"/>
    <lineage>
        <taxon>Bacteria</taxon>
        <taxon>Bacillati</taxon>
        <taxon>Actinomycetota</taxon>
        <taxon>Actinomycetes</taxon>
        <taxon>Kitasatosporales</taxon>
        <taxon>Streptomycetaceae</taxon>
        <taxon>Streptomyces</taxon>
    </lineage>
</organism>
<dbReference type="AlphaFoldDB" id="A0A0L0K7Q0"/>
<name>A0A0L0K7Q0_9ACTN</name>
<accession>A0A0L0K7Q0</accession>
<proteinExistence type="predicted"/>
<gene>
    <name evidence="1" type="ORF">IQ63_18755</name>
</gene>
<evidence type="ECO:0000313" key="1">
    <source>
        <dbReference type="EMBL" id="KND33694.1"/>
    </source>
</evidence>
<dbReference type="EMBL" id="JPPY01000122">
    <property type="protein sequence ID" value="KND33694.1"/>
    <property type="molecule type" value="Genomic_DNA"/>
</dbReference>
<reference evidence="2" key="1">
    <citation type="submission" date="2014-07" db="EMBL/GenBank/DDBJ databases">
        <title>Genome sequencing of plant-pathogenic Streptomyces species.</title>
        <authorList>
            <person name="Harrison J."/>
            <person name="Sapp M."/>
            <person name="Thwaites R."/>
            <person name="Studholme D.J."/>
        </authorList>
    </citation>
    <scope>NUCLEOTIDE SEQUENCE [LARGE SCALE GENOMIC DNA]</scope>
    <source>
        <strain evidence="2">NCPPB 4445</strain>
    </source>
</reference>
<comment type="caution">
    <text evidence="1">The sequence shown here is derived from an EMBL/GenBank/DDBJ whole genome shotgun (WGS) entry which is preliminary data.</text>
</comment>
<dbReference type="RefSeq" id="WP_050371679.1">
    <property type="nucleotide sequence ID" value="NZ_KQ257821.1"/>
</dbReference>
<dbReference type="PATRIC" id="fig|42234.21.peg.3864"/>
<sequence>MPARDELLIDLIDHTEREGAGPRLTVITHGVVLTGRLTTHRTWAVSVADLLDDDSAPDEHFGEAFRREAAEPLARPPVFLHLHGCRLISGASSSPAAVGEYFRVPLDSVTAWSVR</sequence>
<evidence type="ECO:0000313" key="2">
    <source>
        <dbReference type="Proteomes" id="UP000037151"/>
    </source>
</evidence>
<protein>
    <submittedName>
        <fullName evidence="1">Uncharacterized protein</fullName>
    </submittedName>
</protein>